<name>A0A5D3B514_9TREE</name>
<protein>
    <recommendedName>
        <fullName evidence="2">Asl1-like glycosyl hydrolase catalytic domain-containing protein</fullName>
    </recommendedName>
</protein>
<keyword evidence="4" id="KW-1185">Reference proteome</keyword>
<feature type="chain" id="PRO_5022789136" description="Asl1-like glycosyl hydrolase catalytic domain-containing protein" evidence="1">
    <location>
        <begin position="20"/>
        <end position="267"/>
    </location>
</feature>
<evidence type="ECO:0000313" key="4">
    <source>
        <dbReference type="Proteomes" id="UP000322245"/>
    </source>
</evidence>
<comment type="caution">
    <text evidence="3">The sequence shown here is derived from an EMBL/GenBank/DDBJ whole genome shotgun (WGS) entry which is preliminary data.</text>
</comment>
<evidence type="ECO:0000256" key="1">
    <source>
        <dbReference type="SAM" id="SignalP"/>
    </source>
</evidence>
<dbReference type="Proteomes" id="UP000322245">
    <property type="component" value="Unassembled WGS sequence"/>
</dbReference>
<dbReference type="PANTHER" id="PTHR34154:SF3">
    <property type="entry name" value="ALKALI-SENSITIVE LINKAGE PROTEIN 1"/>
    <property type="match status" value="1"/>
</dbReference>
<evidence type="ECO:0000313" key="3">
    <source>
        <dbReference type="EMBL" id="TYJ57934.1"/>
    </source>
</evidence>
<feature type="domain" description="Asl1-like glycosyl hydrolase catalytic" evidence="2">
    <location>
        <begin position="48"/>
        <end position="264"/>
    </location>
</feature>
<dbReference type="InterPro" id="IPR024655">
    <property type="entry name" value="Asl1_glyco_hydro_catalytic"/>
</dbReference>
<proteinExistence type="predicted"/>
<dbReference type="AlphaFoldDB" id="A0A5D3B514"/>
<dbReference type="GO" id="GO:0071966">
    <property type="term" value="P:fungal-type cell wall polysaccharide metabolic process"/>
    <property type="evidence" value="ECO:0007669"/>
    <property type="project" value="TreeGrafter"/>
</dbReference>
<sequence>MLSTTVLLSLVQALTLVSAAPATSPATKRANVNPIGLGSDDTGYSSYSGAANLQWYYSWALDPWDVSGKEFVPMVWGRDSVSQVSGRTWNGASYILGFNEPDQTSAVGGSDISASDAASLHQKWTGALSQSLKIGSPAVARGSTDWFNNWISACNGNCDFDFVPIHFYGTSAADLISYIKSFPRQGKPIWVTEFACVDYGTNYYCNADEVKSFMDTAIAWFRGDGADIVERWAWFGAMPRFASAGNANGLENADSSFNNLGNHYLSL</sequence>
<accession>A0A5D3B514</accession>
<dbReference type="EMBL" id="NIDF01000008">
    <property type="protein sequence ID" value="TYJ57934.1"/>
    <property type="molecule type" value="Genomic_DNA"/>
</dbReference>
<reference evidence="3 4" key="1">
    <citation type="submission" date="2017-05" db="EMBL/GenBank/DDBJ databases">
        <title>The Genome Sequence of Tsuchiyaea wingfieldii DSM 27421.</title>
        <authorList>
            <person name="Cuomo C."/>
            <person name="Passer A."/>
            <person name="Billmyre B."/>
            <person name="Heitman J."/>
        </authorList>
    </citation>
    <scope>NUCLEOTIDE SEQUENCE [LARGE SCALE GENOMIC DNA]</scope>
    <source>
        <strain evidence="3 4">DSM 27421</strain>
    </source>
</reference>
<dbReference type="InterPro" id="IPR017853">
    <property type="entry name" value="GH"/>
</dbReference>
<dbReference type="GO" id="GO:0009277">
    <property type="term" value="C:fungal-type cell wall"/>
    <property type="evidence" value="ECO:0007669"/>
    <property type="project" value="TreeGrafter"/>
</dbReference>
<dbReference type="InterPro" id="IPR053183">
    <property type="entry name" value="ASL1"/>
</dbReference>
<feature type="signal peptide" evidence="1">
    <location>
        <begin position="1"/>
        <end position="19"/>
    </location>
</feature>
<gene>
    <name evidence="3" type="ORF">B9479_001289</name>
</gene>
<dbReference type="SUPFAM" id="SSF51445">
    <property type="entry name" value="(Trans)glycosidases"/>
    <property type="match status" value="1"/>
</dbReference>
<dbReference type="PANTHER" id="PTHR34154">
    <property type="entry name" value="ALKALI-SENSITIVE LINKAGE PROTEIN 1"/>
    <property type="match status" value="1"/>
</dbReference>
<dbReference type="Gene3D" id="3.20.20.80">
    <property type="entry name" value="Glycosidases"/>
    <property type="match status" value="1"/>
</dbReference>
<evidence type="ECO:0000259" key="2">
    <source>
        <dbReference type="Pfam" id="PF11790"/>
    </source>
</evidence>
<organism evidence="3 4">
    <name type="scientific">Cryptococcus floricola</name>
    <dbReference type="NCBI Taxonomy" id="2591691"/>
    <lineage>
        <taxon>Eukaryota</taxon>
        <taxon>Fungi</taxon>
        <taxon>Dikarya</taxon>
        <taxon>Basidiomycota</taxon>
        <taxon>Agaricomycotina</taxon>
        <taxon>Tremellomycetes</taxon>
        <taxon>Tremellales</taxon>
        <taxon>Cryptococcaceae</taxon>
        <taxon>Cryptococcus</taxon>
    </lineage>
</organism>
<keyword evidence="1" id="KW-0732">Signal</keyword>
<dbReference type="Pfam" id="PF11790">
    <property type="entry name" value="Glyco_hydro_cc"/>
    <property type="match status" value="1"/>
</dbReference>